<comment type="caution">
    <text evidence="1">The sequence shown here is derived from an EMBL/GenBank/DDBJ whole genome shotgun (WGS) entry which is preliminary data.</text>
</comment>
<reference evidence="1" key="1">
    <citation type="submission" date="2021-02" db="EMBL/GenBank/DDBJ databases">
        <authorList>
            <person name="Nowell W R."/>
        </authorList>
    </citation>
    <scope>NUCLEOTIDE SEQUENCE</scope>
</reference>
<sequence>MCWLIRTSTRLICRHQCTVTPCACNYLSASDLFWFYNSNTSTNQTKTDNESNKLNSQTISPIGAAVFFLE</sequence>
<gene>
    <name evidence="1" type="ORF">SMN809_LOCUS39427</name>
    <name evidence="2" type="ORF">SMN809_LOCUS52178</name>
</gene>
<organism evidence="1 3">
    <name type="scientific">Rotaria magnacalcarata</name>
    <dbReference type="NCBI Taxonomy" id="392030"/>
    <lineage>
        <taxon>Eukaryota</taxon>
        <taxon>Metazoa</taxon>
        <taxon>Spiralia</taxon>
        <taxon>Gnathifera</taxon>
        <taxon>Rotifera</taxon>
        <taxon>Eurotatoria</taxon>
        <taxon>Bdelloidea</taxon>
        <taxon>Philodinida</taxon>
        <taxon>Philodinidae</taxon>
        <taxon>Rotaria</taxon>
    </lineage>
</organism>
<name>A0A8S2Z658_9BILA</name>
<accession>A0A8S2Z658</accession>
<feature type="non-terminal residue" evidence="1">
    <location>
        <position position="70"/>
    </location>
</feature>
<dbReference type="EMBL" id="CAJOBI010105830">
    <property type="protein sequence ID" value="CAF4609785.1"/>
    <property type="molecule type" value="Genomic_DNA"/>
</dbReference>
<evidence type="ECO:0000313" key="1">
    <source>
        <dbReference type="EMBL" id="CAF4609785.1"/>
    </source>
</evidence>
<protein>
    <submittedName>
        <fullName evidence="1">Uncharacterized protein</fullName>
    </submittedName>
</protein>
<dbReference type="EMBL" id="CAJOBI010176532">
    <property type="protein sequence ID" value="CAF4909866.1"/>
    <property type="molecule type" value="Genomic_DNA"/>
</dbReference>
<evidence type="ECO:0000313" key="3">
    <source>
        <dbReference type="Proteomes" id="UP000676336"/>
    </source>
</evidence>
<evidence type="ECO:0000313" key="2">
    <source>
        <dbReference type="EMBL" id="CAF4909866.1"/>
    </source>
</evidence>
<dbReference type="AlphaFoldDB" id="A0A8S2Z658"/>
<dbReference type="Proteomes" id="UP000676336">
    <property type="component" value="Unassembled WGS sequence"/>
</dbReference>
<proteinExistence type="predicted"/>